<dbReference type="InterPro" id="IPR011330">
    <property type="entry name" value="Glyco_hydro/deAcase_b/a-brl"/>
</dbReference>
<dbReference type="Proteomes" id="UP000184310">
    <property type="component" value="Unassembled WGS sequence"/>
</dbReference>
<evidence type="ECO:0000256" key="1">
    <source>
        <dbReference type="SAM" id="Coils"/>
    </source>
</evidence>
<dbReference type="RefSeq" id="WP_072990374.1">
    <property type="nucleotide sequence ID" value="NZ_FQZB01000014.1"/>
</dbReference>
<evidence type="ECO:0000313" key="4">
    <source>
        <dbReference type="Proteomes" id="UP000184310"/>
    </source>
</evidence>
<name>A0A1M6Q7N6_9CLOT</name>
<dbReference type="SUPFAM" id="SSF88713">
    <property type="entry name" value="Glycoside hydrolase/deacetylase"/>
    <property type="match status" value="1"/>
</dbReference>
<dbReference type="PANTHER" id="PTHR10587">
    <property type="entry name" value="GLYCOSYL TRANSFERASE-RELATED"/>
    <property type="match status" value="1"/>
</dbReference>
<organism evidence="3 4">
    <name type="scientific">Clostridium cavendishii DSM 21758</name>
    <dbReference type="NCBI Taxonomy" id="1121302"/>
    <lineage>
        <taxon>Bacteria</taxon>
        <taxon>Bacillati</taxon>
        <taxon>Bacillota</taxon>
        <taxon>Clostridia</taxon>
        <taxon>Eubacteriales</taxon>
        <taxon>Clostridiaceae</taxon>
        <taxon>Clostridium</taxon>
    </lineage>
</organism>
<evidence type="ECO:0000259" key="2">
    <source>
        <dbReference type="PROSITE" id="PS51677"/>
    </source>
</evidence>
<feature type="coiled-coil region" evidence="1">
    <location>
        <begin position="42"/>
        <end position="69"/>
    </location>
</feature>
<dbReference type="Pfam" id="PF01522">
    <property type="entry name" value="Polysacc_deac_1"/>
    <property type="match status" value="1"/>
</dbReference>
<keyword evidence="1" id="KW-0175">Coiled coil</keyword>
<gene>
    <name evidence="3" type="ORF">SAMN02745163_03310</name>
</gene>
<dbReference type="GO" id="GO:0005975">
    <property type="term" value="P:carbohydrate metabolic process"/>
    <property type="evidence" value="ECO:0007669"/>
    <property type="project" value="InterPro"/>
</dbReference>
<dbReference type="InterPro" id="IPR002509">
    <property type="entry name" value="NODB_dom"/>
</dbReference>
<dbReference type="PANTHER" id="PTHR10587:SF125">
    <property type="entry name" value="POLYSACCHARIDE DEACETYLASE YHEN-RELATED"/>
    <property type="match status" value="1"/>
</dbReference>
<reference evidence="3 4" key="1">
    <citation type="submission" date="2016-11" db="EMBL/GenBank/DDBJ databases">
        <authorList>
            <person name="Jaros S."/>
            <person name="Januszkiewicz K."/>
            <person name="Wedrychowicz H."/>
        </authorList>
    </citation>
    <scope>NUCLEOTIDE SEQUENCE [LARGE SCALE GENOMIC DNA]</scope>
    <source>
        <strain evidence="3 4">DSM 21758</strain>
    </source>
</reference>
<evidence type="ECO:0000313" key="3">
    <source>
        <dbReference type="EMBL" id="SHK16145.1"/>
    </source>
</evidence>
<protein>
    <submittedName>
        <fullName evidence="3">Peptidoglycan/xylan/chitin deacetylase, PgdA/CDA1 family</fullName>
    </submittedName>
</protein>
<keyword evidence="4" id="KW-1185">Reference proteome</keyword>
<dbReference type="PROSITE" id="PS51677">
    <property type="entry name" value="NODB"/>
    <property type="match status" value="1"/>
</dbReference>
<dbReference type="OrthoDB" id="258610at2"/>
<dbReference type="InterPro" id="IPR050248">
    <property type="entry name" value="Polysacc_deacetylase_ArnD"/>
</dbReference>
<feature type="domain" description="NodB homology" evidence="2">
    <location>
        <begin position="101"/>
        <end position="301"/>
    </location>
</feature>
<sequence length="304" mass="34820">MLKKKSWMLLTLVSAVLISCVMFFCLCNNVVSNNKVASNKVNEKADDEVDKEKDEMDKQKKVVGKIEEESAKAAFNMSKYSVEPKDSNKYLSNSNNSSEEKMVFLTFDDGPNVGVTDGILDILKKNDVKATFFLLGTSIEASDENKQLVKRMVNEGHSLGNHSYSHDYKKLYPNEQTDVDTFISEFDKTNNLINSALGYEYKIRAFRMPNGYMTRKHKGDKKVDVLIDKLKGRDSYSIDWNSLSYDAEAGKRTPKQLVENIKKTAKNKKHLVILMHDTKNETLECLQELIDTLKNKKYTFKVFR</sequence>
<dbReference type="Gene3D" id="3.20.20.370">
    <property type="entry name" value="Glycoside hydrolase/deacetylase"/>
    <property type="match status" value="1"/>
</dbReference>
<dbReference type="EMBL" id="FQZB01000014">
    <property type="protein sequence ID" value="SHK16145.1"/>
    <property type="molecule type" value="Genomic_DNA"/>
</dbReference>
<dbReference type="PROSITE" id="PS51257">
    <property type="entry name" value="PROKAR_LIPOPROTEIN"/>
    <property type="match status" value="1"/>
</dbReference>
<dbReference type="CDD" id="cd10944">
    <property type="entry name" value="CE4_SmPgdA_like"/>
    <property type="match status" value="1"/>
</dbReference>
<dbReference type="GO" id="GO:0016810">
    <property type="term" value="F:hydrolase activity, acting on carbon-nitrogen (but not peptide) bonds"/>
    <property type="evidence" value="ECO:0007669"/>
    <property type="project" value="InterPro"/>
</dbReference>
<proteinExistence type="predicted"/>
<accession>A0A1M6Q7N6</accession>
<dbReference type="STRING" id="1121302.SAMN02745163_03310"/>
<dbReference type="AlphaFoldDB" id="A0A1M6Q7N6"/>